<organism evidence="1 2">
    <name type="scientific">Dermacentor silvarum</name>
    <name type="common">Tick</name>
    <dbReference type="NCBI Taxonomy" id="543639"/>
    <lineage>
        <taxon>Eukaryota</taxon>
        <taxon>Metazoa</taxon>
        <taxon>Ecdysozoa</taxon>
        <taxon>Arthropoda</taxon>
        <taxon>Chelicerata</taxon>
        <taxon>Arachnida</taxon>
        <taxon>Acari</taxon>
        <taxon>Parasitiformes</taxon>
        <taxon>Ixodida</taxon>
        <taxon>Ixodoidea</taxon>
        <taxon>Ixodidae</taxon>
        <taxon>Rhipicephalinae</taxon>
        <taxon>Dermacentor</taxon>
    </lineage>
</organism>
<gene>
    <name evidence="1" type="ORF">HPB49_005306</name>
</gene>
<dbReference type="EMBL" id="CM023479">
    <property type="protein sequence ID" value="KAH7973795.1"/>
    <property type="molecule type" value="Genomic_DNA"/>
</dbReference>
<name>A0ACB8DMQ0_DERSI</name>
<reference evidence="1" key="1">
    <citation type="submission" date="2020-05" db="EMBL/GenBank/DDBJ databases">
        <title>Large-scale comparative analyses of tick genomes elucidate their genetic diversity and vector capacities.</title>
        <authorList>
            <person name="Jia N."/>
            <person name="Wang J."/>
            <person name="Shi W."/>
            <person name="Du L."/>
            <person name="Sun Y."/>
            <person name="Zhan W."/>
            <person name="Jiang J."/>
            <person name="Wang Q."/>
            <person name="Zhang B."/>
            <person name="Ji P."/>
            <person name="Sakyi L.B."/>
            <person name="Cui X."/>
            <person name="Yuan T."/>
            <person name="Jiang B."/>
            <person name="Yang W."/>
            <person name="Lam T.T.-Y."/>
            <person name="Chang Q."/>
            <person name="Ding S."/>
            <person name="Wang X."/>
            <person name="Zhu J."/>
            <person name="Ruan X."/>
            <person name="Zhao L."/>
            <person name="Wei J."/>
            <person name="Que T."/>
            <person name="Du C."/>
            <person name="Cheng J."/>
            <person name="Dai P."/>
            <person name="Han X."/>
            <person name="Huang E."/>
            <person name="Gao Y."/>
            <person name="Liu J."/>
            <person name="Shao H."/>
            <person name="Ye R."/>
            <person name="Li L."/>
            <person name="Wei W."/>
            <person name="Wang X."/>
            <person name="Wang C."/>
            <person name="Yang T."/>
            <person name="Huo Q."/>
            <person name="Li W."/>
            <person name="Guo W."/>
            <person name="Chen H."/>
            <person name="Zhou L."/>
            <person name="Ni X."/>
            <person name="Tian J."/>
            <person name="Zhou Y."/>
            <person name="Sheng Y."/>
            <person name="Liu T."/>
            <person name="Pan Y."/>
            <person name="Xia L."/>
            <person name="Li J."/>
            <person name="Zhao F."/>
            <person name="Cao W."/>
        </authorList>
    </citation>
    <scope>NUCLEOTIDE SEQUENCE</scope>
    <source>
        <strain evidence="1">Dsil-2018</strain>
    </source>
</reference>
<proteinExistence type="predicted"/>
<dbReference type="Proteomes" id="UP000821865">
    <property type="component" value="Chromosome 10"/>
</dbReference>
<keyword evidence="2" id="KW-1185">Reference proteome</keyword>
<evidence type="ECO:0000313" key="1">
    <source>
        <dbReference type="EMBL" id="KAH7973795.1"/>
    </source>
</evidence>
<comment type="caution">
    <text evidence="1">The sequence shown here is derived from an EMBL/GenBank/DDBJ whole genome shotgun (WGS) entry which is preliminary data.</text>
</comment>
<evidence type="ECO:0000313" key="2">
    <source>
        <dbReference type="Proteomes" id="UP000821865"/>
    </source>
</evidence>
<accession>A0ACB8DMQ0</accession>
<protein>
    <submittedName>
        <fullName evidence="1">Uncharacterized protein</fullName>
    </submittedName>
</protein>
<sequence>MLLLLGLQFLLKLLHLLAKSGEDFWFGHGGARQENLMYAIIAKADKFMNGMSPLAQSSDYGLRHAPELDFGGAHLSILAPNGDALSITSGLNGSPAESVSEQQQLRLPLFVEEYKHEIRDDMNVCSMSLEEAHALEEMTRDQCNDPLWFGSMFVTPSGLLLNNYMAAFAKPGRQLDLEPSPANRLGPGKRPLTSMVPTIITEGKAPANIFGIFGASGGLEGLSAMAQATMLREMGHSVVLRSLKSTASGIIYSGNRTWRACSDDLHGDGESAGS</sequence>